<feature type="compositionally biased region" description="Basic and acidic residues" evidence="3">
    <location>
        <begin position="69"/>
        <end position="81"/>
    </location>
</feature>
<dbReference type="GO" id="GO:0008170">
    <property type="term" value="F:N-methyltransferase activity"/>
    <property type="evidence" value="ECO:0007669"/>
    <property type="project" value="UniProtKB-ARBA"/>
</dbReference>
<gene>
    <name evidence="5" type="ORF">EBV32_02055</name>
</gene>
<proteinExistence type="predicted"/>
<dbReference type="Pfam" id="PF05175">
    <property type="entry name" value="MTS"/>
    <property type="match status" value="1"/>
</dbReference>
<organism evidence="5 6">
    <name type="scientific">Candidatus Fonsibacter lacus</name>
    <dbReference type="NCBI Taxonomy" id="2576439"/>
    <lineage>
        <taxon>Bacteria</taxon>
        <taxon>Pseudomonadati</taxon>
        <taxon>Pseudomonadota</taxon>
        <taxon>Alphaproteobacteria</taxon>
        <taxon>Candidatus Pelagibacterales</taxon>
        <taxon>Candidatus Pelagibacterales incertae sedis</taxon>
        <taxon>Candidatus Fonsibacter</taxon>
    </lineage>
</organism>
<reference evidence="5" key="1">
    <citation type="submission" date="2018-10" db="EMBL/GenBank/DDBJ databases">
        <title>Iterative Subtractive Binning of Freshwater Chronoseries Metagenomes Recovers Nearly Complete Genomes from over Four Hundred Novel Species.</title>
        <authorList>
            <person name="Rodriguez-R L.M."/>
            <person name="Tsementzi D."/>
            <person name="Luo C."/>
            <person name="Konstantinidis K.T."/>
        </authorList>
    </citation>
    <scope>NUCLEOTIDE SEQUENCE</scope>
    <source>
        <strain evidence="5">WB7_6_001</strain>
    </source>
</reference>
<dbReference type="EMBL" id="RGET01000019">
    <property type="protein sequence ID" value="NBN87859.1"/>
    <property type="molecule type" value="Genomic_DNA"/>
</dbReference>
<evidence type="ECO:0000313" key="6">
    <source>
        <dbReference type="Proteomes" id="UP000713222"/>
    </source>
</evidence>
<comment type="caution">
    <text evidence="5">The sequence shown here is derived from an EMBL/GenBank/DDBJ whole genome shotgun (WGS) entry which is preliminary data.</text>
</comment>
<feature type="domain" description="Methyltransferase small" evidence="4">
    <location>
        <begin position="356"/>
        <end position="469"/>
    </location>
</feature>
<dbReference type="InterPro" id="IPR002052">
    <property type="entry name" value="DNA_methylase_N6_adenine_CS"/>
</dbReference>
<dbReference type="AlphaFoldDB" id="A0A964XQD4"/>
<protein>
    <recommendedName>
        <fullName evidence="4">Methyltransferase small domain-containing protein</fullName>
    </recommendedName>
</protein>
<feature type="region of interest" description="Disordered" evidence="3">
    <location>
        <begin position="69"/>
        <end position="99"/>
    </location>
</feature>
<keyword evidence="1" id="KW-0489">Methyltransferase</keyword>
<dbReference type="Gene3D" id="3.40.50.150">
    <property type="entry name" value="Vaccinia Virus protein VP39"/>
    <property type="match status" value="1"/>
</dbReference>
<evidence type="ECO:0000256" key="3">
    <source>
        <dbReference type="SAM" id="MobiDB-lite"/>
    </source>
</evidence>
<evidence type="ECO:0000313" key="5">
    <source>
        <dbReference type="EMBL" id="NBN87859.1"/>
    </source>
</evidence>
<dbReference type="GO" id="GO:0032259">
    <property type="term" value="P:methylation"/>
    <property type="evidence" value="ECO:0007669"/>
    <property type="project" value="UniProtKB-KW"/>
</dbReference>
<dbReference type="PRINTS" id="PR00507">
    <property type="entry name" value="N12N6MTFRASE"/>
</dbReference>
<sequence length="534" mass="62664">MKDILINYPIKFLQQELINVRTGYRLEKKRITEILKSMKSIKKLEKEQIIDLLIKYNYDISKLPKLEDLEKPKKPRAEPKEKKPRGQPKAKKEIEPVISTGKNQSLSRADLEAMKNKSQTKKTKSAQTIQRLVRSKKTNKSVKNYENEDWYKWNMERFKSGEEEQIDKYYSQYKNKRTISKEQKKKILEQIKAKVKTALDLAINKFLEDIKTEDGVRQYKELYSIFGDGEDDDIPDTIEYKIGQKKQEPPKVENPPAKVEEALDKVEKIEPILLNNKNVRLSTDDIIKFRSDIKIEPEKTIRELFNRKLTLENILSILDIGKTEIKFFNAFFTPMKEVDKLIDMSGIQFDNKKPIKILETSAGIGNIIIRLFNRDFNNKYNYKVDCYELNKYFYYIGKVIFENIKNVKWYNKDFLKEDIQTKYNYVFTNPPFNIKLDGKTYYDVDFLNKSYSLLEDGGRLCAIISVGYKSNSKNSTYKKFNESLKKIMDIDNSFVKTEEIQGFKEGDAGTTKEMKTGVNMVIMTIVKVPNLTLL</sequence>
<accession>A0A964XQD4</accession>
<name>A0A964XQD4_9PROT</name>
<evidence type="ECO:0000256" key="2">
    <source>
        <dbReference type="ARBA" id="ARBA00022691"/>
    </source>
</evidence>
<keyword evidence="2" id="KW-0949">S-adenosyl-L-methionine</keyword>
<dbReference type="PROSITE" id="PS00092">
    <property type="entry name" value="N6_MTASE"/>
    <property type="match status" value="1"/>
</dbReference>
<dbReference type="InterPro" id="IPR029063">
    <property type="entry name" value="SAM-dependent_MTases_sf"/>
</dbReference>
<keyword evidence="1" id="KW-0808">Transferase</keyword>
<dbReference type="SUPFAM" id="SSF53335">
    <property type="entry name" value="S-adenosyl-L-methionine-dependent methyltransferases"/>
    <property type="match status" value="1"/>
</dbReference>
<dbReference type="GO" id="GO:0008757">
    <property type="term" value="F:S-adenosylmethionine-dependent methyltransferase activity"/>
    <property type="evidence" value="ECO:0007669"/>
    <property type="project" value="UniProtKB-ARBA"/>
</dbReference>
<dbReference type="Proteomes" id="UP000713222">
    <property type="component" value="Unassembled WGS sequence"/>
</dbReference>
<evidence type="ECO:0000256" key="1">
    <source>
        <dbReference type="ARBA" id="ARBA00022603"/>
    </source>
</evidence>
<dbReference type="GO" id="GO:0003676">
    <property type="term" value="F:nucleic acid binding"/>
    <property type="evidence" value="ECO:0007669"/>
    <property type="project" value="InterPro"/>
</dbReference>
<evidence type="ECO:0000259" key="4">
    <source>
        <dbReference type="Pfam" id="PF05175"/>
    </source>
</evidence>
<dbReference type="InterPro" id="IPR007848">
    <property type="entry name" value="Small_mtfrase_dom"/>
</dbReference>